<feature type="compositionally biased region" description="Polar residues" evidence="1">
    <location>
        <begin position="8"/>
        <end position="20"/>
    </location>
</feature>
<keyword evidence="3" id="KW-1185">Reference proteome</keyword>
<sequence>MPFDKTKTISPYTPSGDQMSAQGVGLGGTLGAAFRQSNMVGSLASSDAAWTRARGTYDRVDPAYNVFDDISGYESHIDSFIDVFNPEAAAAVKADIDRETRDRRTLEASGWVGTAAEIGASIADVPTLLPGGVLARTGRVGYSALKSAGSVSAAAAVATSVQETGLQASQELRTGTESALAIGGSALFGAILGGAAGAIMSRAEYKAAGSAIQNATRPDFDAATDSLHAELAVMAKPESAGAAAAPVSTLEDFDIAGRAASKAAKATAQLNPLLRTLQSPSRLVREISSQMLENPVYLKRNMAGEGEAAAETAMKEWTRGAVGSTVETLNDAYKALRQRGAQMSRTEFNEAIGMAMRRGDQSDVPEVATAASAIRSSVFDPLKDRAIEAGLLPEGVSVDTAESYFSRLWNRKAIEANEAEFKAILRNYFDGQITAASERAAADTEKATEALRSAREAVERGVSARRADAEALSDGVARGVADIMSDDAMRAFRSGVDDLSGRVVGELDRADADRLSKIEGDLEKIGRRGEFDFLSDADRADYLEGIIEDVYAAVTGRGYDGSLPTGIVVAKRGPLAERTFHIPDELVEKFIENNADLVMRRYARTMSADIELQNRFGSVTMKPQIEQVRSEYADLKAALEARSDLDPAKKAKQLADLQARERSDVRDLEAVRDMLRGNYLADQQGTGFARTLSAAQTFNYLTSLGGVAISSLTDAVRPAMVHGLRSYIEDGLRPLIRNLDGIKLTKSEAKRAGAIAEKVLQSRMATLADLTDPYAQGHPFERFLNNAANGFTKMTGLLHWNDFQKTLSATMTQNRILKNAEIAAEKGFDALPKPEQAYMGYLGVGRDSAELLGRLFRQHGDTLDGVRVANAETWPPEMDHMLRAWRAAINKDVDSIIVTKGLGDTPLFASTPIGRAVLQFRSFALASNQRVMLRGLQEDQTRFWGGVLGMSTIGAFIYWIKNLESGRPISDNPGKWAAEGLDRSGIFAIAFEINNALEKAGGPGIYKTASAAFPNASQQAPASRFATRNVVSGFMGPTFGRAEDAVGMLSLGFRAGGDLLAGEAPDIAASDVSLMRRQVPFASLPYWRWLIDGQILSPLKEDLQR</sequence>
<proteinExistence type="predicted"/>
<dbReference type="STRING" id="364199.SAMN04489858_10994"/>
<dbReference type="AlphaFoldDB" id="A0A1I0GWQ6"/>
<dbReference type="EMBL" id="FOHO01000009">
    <property type="protein sequence ID" value="SET74967.1"/>
    <property type="molecule type" value="Genomic_DNA"/>
</dbReference>
<organism evidence="2 3">
    <name type="scientific">Paracoccus homiensis</name>
    <dbReference type="NCBI Taxonomy" id="364199"/>
    <lineage>
        <taxon>Bacteria</taxon>
        <taxon>Pseudomonadati</taxon>
        <taxon>Pseudomonadota</taxon>
        <taxon>Alphaproteobacteria</taxon>
        <taxon>Rhodobacterales</taxon>
        <taxon>Paracoccaceae</taxon>
        <taxon>Paracoccus</taxon>
    </lineage>
</organism>
<evidence type="ECO:0000256" key="1">
    <source>
        <dbReference type="SAM" id="MobiDB-lite"/>
    </source>
</evidence>
<dbReference type="Proteomes" id="UP000199180">
    <property type="component" value="Unassembled WGS sequence"/>
</dbReference>
<evidence type="ECO:0000313" key="2">
    <source>
        <dbReference type="EMBL" id="SET74967.1"/>
    </source>
</evidence>
<protein>
    <submittedName>
        <fullName evidence="2">Uncharacterized protein</fullName>
    </submittedName>
</protein>
<accession>A0A1I0GWQ6</accession>
<feature type="region of interest" description="Disordered" evidence="1">
    <location>
        <begin position="1"/>
        <end position="20"/>
    </location>
</feature>
<evidence type="ECO:0000313" key="3">
    <source>
        <dbReference type="Proteomes" id="UP000199180"/>
    </source>
</evidence>
<name>A0A1I0GWQ6_9RHOB</name>
<reference evidence="2 3" key="1">
    <citation type="submission" date="2016-10" db="EMBL/GenBank/DDBJ databases">
        <authorList>
            <person name="de Groot N.N."/>
        </authorList>
    </citation>
    <scope>NUCLEOTIDE SEQUENCE [LARGE SCALE GENOMIC DNA]</scope>
    <source>
        <strain evidence="2 3">DSM 17862</strain>
    </source>
</reference>
<gene>
    <name evidence="2" type="ORF">SAMN04489858_10994</name>
</gene>